<evidence type="ECO:0000313" key="4">
    <source>
        <dbReference type="EMBL" id="WJW70391.1"/>
    </source>
</evidence>
<reference evidence="4" key="2">
    <citation type="journal article" date="2024" name="Nature">
        <title>Anoxygenic phototroph of the Chloroflexota uses a type I reaction centre.</title>
        <authorList>
            <person name="Tsuji J.M."/>
            <person name="Shaw N.A."/>
            <person name="Nagashima S."/>
            <person name="Venkiteswaran J.J."/>
            <person name="Schiff S.L."/>
            <person name="Watanabe T."/>
            <person name="Fukui M."/>
            <person name="Hanada S."/>
            <person name="Tank M."/>
            <person name="Neufeld J.D."/>
        </authorList>
    </citation>
    <scope>NUCLEOTIDE SEQUENCE</scope>
    <source>
        <strain evidence="4">L227-S17</strain>
        <plasmid evidence="4 6">unnamed2</plasmid>
    </source>
</reference>
<name>A0A8T7M4Q5_9CHLR</name>
<feature type="compositionally biased region" description="Basic and acidic residues" evidence="1">
    <location>
        <begin position="905"/>
        <end position="916"/>
    </location>
</feature>
<dbReference type="Proteomes" id="UP000521676">
    <property type="component" value="Unassembled WGS sequence"/>
</dbReference>
<dbReference type="Pfam" id="PF12965">
    <property type="entry name" value="DUF3854"/>
    <property type="match status" value="1"/>
</dbReference>
<gene>
    <name evidence="3" type="ORF">HXX08_14550</name>
    <name evidence="4" type="ORF">OZ401_004967</name>
</gene>
<reference evidence="3 5" key="1">
    <citation type="submission" date="2020-06" db="EMBL/GenBank/DDBJ databases">
        <title>Anoxygenic phototrophic Chloroflexota member uses a Type I reaction center.</title>
        <authorList>
            <person name="Tsuji J.M."/>
            <person name="Shaw N.A."/>
            <person name="Nagashima S."/>
            <person name="Venkiteswaran J."/>
            <person name="Schiff S.L."/>
            <person name="Hanada S."/>
            <person name="Tank M."/>
            <person name="Neufeld J.D."/>
        </authorList>
    </citation>
    <scope>NUCLEOTIDE SEQUENCE [LARGE SCALE GENOMIC DNA]</scope>
    <source>
        <strain evidence="3">L227-S17</strain>
    </source>
</reference>
<evidence type="ECO:0000259" key="2">
    <source>
        <dbReference type="Pfam" id="PF12965"/>
    </source>
</evidence>
<dbReference type="EMBL" id="JACATZ010000002">
    <property type="protein sequence ID" value="NWJ47077.1"/>
    <property type="molecule type" value="Genomic_DNA"/>
</dbReference>
<feature type="region of interest" description="Disordered" evidence="1">
    <location>
        <begin position="895"/>
        <end position="927"/>
    </location>
</feature>
<organism evidence="3 5">
    <name type="scientific">Candidatus Chlorohelix allophototropha</name>
    <dbReference type="NCBI Taxonomy" id="3003348"/>
    <lineage>
        <taxon>Bacteria</taxon>
        <taxon>Bacillati</taxon>
        <taxon>Chloroflexota</taxon>
        <taxon>Chloroflexia</taxon>
        <taxon>Candidatus Chloroheliales</taxon>
        <taxon>Candidatus Chloroheliaceae</taxon>
        <taxon>Candidatus Chlorohelix</taxon>
    </lineage>
</organism>
<dbReference type="SUPFAM" id="SSF52540">
    <property type="entry name" value="P-loop containing nucleoside triphosphate hydrolases"/>
    <property type="match status" value="1"/>
</dbReference>
<evidence type="ECO:0000313" key="5">
    <source>
        <dbReference type="Proteomes" id="UP000521676"/>
    </source>
</evidence>
<evidence type="ECO:0000313" key="3">
    <source>
        <dbReference type="EMBL" id="NWJ47077.1"/>
    </source>
</evidence>
<accession>A0A8T7M4Q5</accession>
<protein>
    <submittedName>
        <fullName evidence="3">DUF3854 domain-containing protein</fullName>
    </submittedName>
</protein>
<proteinExistence type="predicted"/>
<keyword evidence="4" id="KW-0614">Plasmid</keyword>
<feature type="domain" description="DUF3854" evidence="2">
    <location>
        <begin position="125"/>
        <end position="211"/>
    </location>
</feature>
<evidence type="ECO:0000313" key="6">
    <source>
        <dbReference type="Proteomes" id="UP001431572"/>
    </source>
</evidence>
<dbReference type="AlphaFoldDB" id="A0A8T7M4Q5"/>
<geneLocation type="plasmid" evidence="4 6">
    <name>unnamed2</name>
</geneLocation>
<evidence type="ECO:0000256" key="1">
    <source>
        <dbReference type="SAM" id="MobiDB-lite"/>
    </source>
</evidence>
<sequence>MSAEHRAYLKAEGLAEEFIVRCGTLRYSQAGSIAGKIVQQFGEEIACRHPALLKVIAGSRSWWTIAGASDGLLFPAFSHTGIMLGIQLRKDRPQGRSDRYRWLSHGGLGGTPLSVFRVETKAQNSHHLIITEGFKKAAVASHNWQCHAISLAGVTAYRETELIEIIQQLAVSGISLAFDRDKHQNPRVREAEQKLLRLLAATFPQISLFSLNWDMPHSAVEETNSALLLPPSQETVFTPDPLKGLDDALKADAVFRFDLAISTGPRFVPALPPEALALNFGTATPLFTVEQARRQHRAILDRKIRCPDGTKTVITSTTGTGKSQAADEALATALLESTLEHRVLLVCPTKENIRERTRPDTLLGQAVAQGLAVIQRGRRLIDLNAPPASPEPEDCANPLALQAGSARHAAARFVCRDCPFGSEVNWQKAFPGQLRPFHCEIDGYLASRKLSRQARVVIATKEAYLNNSHELGRFEVVICDEELLPYLLESGITVDGEVLRGWREKIALTALYAPEWQKLLGIIETTLDTLSREEADCRAGRLVNAWPYLEQAALAVGEDLRSLAAWCQIQAAPPIAEMMLYEAFHFETPYRHNAKLNLPYRAAAALLRALTEENAGPPYAVKGPDGSFRLEIIEVRGHLVELLRHKTLVVLDSTVPPQLKMLFPELQEQHYAVPQHQWITQITGALYSKGDLYKATTRANISRAIRAFAGNGEKHLTVVPLRFEEGEEALELPESGQVEHWGLHRATNRFAGLDSLALVGHHLRPLDRIEAEVKALKAFLGEEQGVAQDSVQPRYQKLRLYNHLDRTGRSAGLWRQCHSDPAVQAAIEHDYASHIIQAIGRLRTALRSEQLPPARILILCNEPVGDLKIDELTTTGKIAINPAEKMNFSCESYEESSKNQGVVHGETKPDKERDSEPEMSLLQEETVDTQVKDPFWEDLPIAWALT</sequence>
<keyword evidence="6" id="KW-1185">Reference proteome</keyword>
<dbReference type="RefSeq" id="WP_341472259.1">
    <property type="nucleotide sequence ID" value="NZ_CP128402.1"/>
</dbReference>
<dbReference type="InterPro" id="IPR027417">
    <property type="entry name" value="P-loop_NTPase"/>
</dbReference>
<dbReference type="Proteomes" id="UP001431572">
    <property type="component" value="Plasmid unnamed2"/>
</dbReference>
<dbReference type="InterPro" id="IPR024385">
    <property type="entry name" value="DUF3854"/>
</dbReference>
<dbReference type="EMBL" id="CP128402">
    <property type="protein sequence ID" value="WJW70391.1"/>
    <property type="molecule type" value="Genomic_DNA"/>
</dbReference>